<evidence type="ECO:0000313" key="2">
    <source>
        <dbReference type="EMBL" id="CAD7266512.1"/>
    </source>
</evidence>
<dbReference type="EMBL" id="OC007111">
    <property type="protein sequence ID" value="CAD7266512.1"/>
    <property type="molecule type" value="Genomic_DNA"/>
</dbReference>
<sequence>MNWIPRDNSEKSIGPSLALTHKHWVLRWALYSKSIEVDNSIILNNDYWGRVNKKFRSYDWSCIDRHLFSGVVTFGVFHGLIFLPVILSWLGPEEQKIPHCKVSLPLKHDDVLFSSLNTKNDVVHENTENQPLQENHHGKMDD</sequence>
<gene>
    <name evidence="2" type="ORF">TSIB3V08_LOCUS10530</name>
</gene>
<accession>A0A7R9B5B4</accession>
<reference evidence="2" key="1">
    <citation type="submission" date="2020-11" db="EMBL/GenBank/DDBJ databases">
        <authorList>
            <person name="Tran Van P."/>
        </authorList>
    </citation>
    <scope>NUCLEOTIDE SEQUENCE</scope>
</reference>
<name>A0A7R9B5B4_TIMSH</name>
<keyword evidence="1" id="KW-0472">Membrane</keyword>
<keyword evidence="1" id="KW-0812">Transmembrane</keyword>
<protein>
    <submittedName>
        <fullName evidence="2">Uncharacterized protein</fullName>
    </submittedName>
</protein>
<dbReference type="AlphaFoldDB" id="A0A7R9B5B4"/>
<evidence type="ECO:0000256" key="1">
    <source>
        <dbReference type="SAM" id="Phobius"/>
    </source>
</evidence>
<feature type="transmembrane region" description="Helical" evidence="1">
    <location>
        <begin position="67"/>
        <end position="91"/>
    </location>
</feature>
<keyword evidence="1" id="KW-1133">Transmembrane helix</keyword>
<organism evidence="2">
    <name type="scientific">Timema shepardi</name>
    <name type="common">Walking stick</name>
    <dbReference type="NCBI Taxonomy" id="629360"/>
    <lineage>
        <taxon>Eukaryota</taxon>
        <taxon>Metazoa</taxon>
        <taxon>Ecdysozoa</taxon>
        <taxon>Arthropoda</taxon>
        <taxon>Hexapoda</taxon>
        <taxon>Insecta</taxon>
        <taxon>Pterygota</taxon>
        <taxon>Neoptera</taxon>
        <taxon>Polyneoptera</taxon>
        <taxon>Phasmatodea</taxon>
        <taxon>Timematodea</taxon>
        <taxon>Timematoidea</taxon>
        <taxon>Timematidae</taxon>
        <taxon>Timema</taxon>
    </lineage>
</organism>
<proteinExistence type="predicted"/>